<dbReference type="NCBIfam" id="NF038384">
    <property type="entry name" value="zinc_YnfU_fam"/>
    <property type="match status" value="1"/>
</dbReference>
<evidence type="ECO:0000313" key="3">
    <source>
        <dbReference type="Proteomes" id="UP000031914"/>
    </source>
</evidence>
<reference evidence="2 4" key="2">
    <citation type="submission" date="2015-03" db="EMBL/GenBank/DDBJ databases">
        <authorList>
            <person name="Murphy D."/>
        </authorList>
    </citation>
    <scope>NUCLEOTIDE SEQUENCE [LARGE SCALE GENOMIC DNA]</scope>
    <source>
        <strain evidence="2 4">68/02</strain>
    </source>
</reference>
<keyword evidence="3" id="KW-1185">Reference proteome</keyword>
<dbReference type="GeneID" id="70047608"/>
<protein>
    <submittedName>
        <fullName evidence="2">Uncharacterized protein</fullName>
    </submittedName>
</protein>
<dbReference type="RefSeq" id="WP_222422518.1">
    <property type="nucleotide sequence ID" value="NZ_CABIHO010000057.1"/>
</dbReference>
<sequence length="56" mass="6096">MSFLDSIRKLVSSAKVKIKCPDCGGTSEQSTEKVHKNTALVCPKCGCLFLPKDKPQ</sequence>
<gene>
    <name evidence="1" type="ORF">CH64_798</name>
    <name evidence="2" type="ORF">ERS008555_00623</name>
</gene>
<dbReference type="AlphaFoldDB" id="A0A0U1HPA8"/>
<dbReference type="EMBL" id="CTKE01000003">
    <property type="protein sequence ID" value="CQI88288.1"/>
    <property type="molecule type" value="Genomic_DNA"/>
</dbReference>
<dbReference type="KEGG" id="yro:CH64_798"/>
<evidence type="ECO:0000313" key="2">
    <source>
        <dbReference type="EMBL" id="CQI88288.1"/>
    </source>
</evidence>
<reference evidence="1 3" key="1">
    <citation type="journal article" date="2015" name="Genome Announc.">
        <title>Thirty-Two Complete Genome Assemblies of Nine Yersinia Species, Including Y. pestis, Y. pseudotuberculosis, and Y. enterocolitica.</title>
        <authorList>
            <person name="Johnson S.L."/>
            <person name="Daligault H.E."/>
            <person name="Davenport K.W."/>
            <person name="Jaissle J."/>
            <person name="Frey K.G."/>
            <person name="Ladner J.T."/>
            <person name="Broomall S.M."/>
            <person name="Bishop-Lilly K.A."/>
            <person name="Bruce D.C."/>
            <person name="Coyne S.R."/>
            <person name="Gibbons H.S."/>
            <person name="Lo C.C."/>
            <person name="Munk A.C."/>
            <person name="Rosenzweig C.N."/>
            <person name="Koroleva G.I."/>
            <person name="Palacios G.F."/>
            <person name="Redden C.L."/>
            <person name="Xu Y."/>
            <person name="Minogue T.D."/>
            <person name="Chain P.S."/>
        </authorList>
    </citation>
    <scope>NUCLEOTIDE SEQUENCE [LARGE SCALE GENOMIC DNA]</scope>
    <source>
        <strain evidence="1 3">YRA</strain>
    </source>
</reference>
<dbReference type="Proteomes" id="UP000031914">
    <property type="component" value="Chromosome"/>
</dbReference>
<dbReference type="InterPro" id="IPR057793">
    <property type="entry name" value="YnfU-like"/>
</dbReference>
<name>A0A0U1HPA8_YERRO</name>
<dbReference type="Pfam" id="PF23499">
    <property type="entry name" value="YnfU"/>
    <property type="match status" value="1"/>
</dbReference>
<accession>A0A0U1HPA8</accession>
<dbReference type="EMBL" id="CP009787">
    <property type="protein sequence ID" value="AJJ12545.1"/>
    <property type="molecule type" value="Genomic_DNA"/>
</dbReference>
<evidence type="ECO:0000313" key="4">
    <source>
        <dbReference type="Proteomes" id="UP000042054"/>
    </source>
</evidence>
<evidence type="ECO:0000313" key="1">
    <source>
        <dbReference type="EMBL" id="AJJ12545.1"/>
    </source>
</evidence>
<proteinExistence type="predicted"/>
<organism evidence="2 4">
    <name type="scientific">Yersinia rohdei</name>
    <dbReference type="NCBI Taxonomy" id="29485"/>
    <lineage>
        <taxon>Bacteria</taxon>
        <taxon>Pseudomonadati</taxon>
        <taxon>Pseudomonadota</taxon>
        <taxon>Gammaproteobacteria</taxon>
        <taxon>Enterobacterales</taxon>
        <taxon>Yersiniaceae</taxon>
        <taxon>Yersinia</taxon>
    </lineage>
</organism>
<dbReference type="Proteomes" id="UP000042054">
    <property type="component" value="Unassembled WGS sequence"/>
</dbReference>
<dbReference type="STRING" id="29485.CH64_798"/>